<dbReference type="OrthoDB" id="1697322at2759"/>
<dbReference type="PANTHER" id="PTHR31286">
    <property type="entry name" value="GLYCINE-RICH CELL WALL STRUCTURAL PROTEIN 1.8-LIKE"/>
    <property type="match status" value="1"/>
</dbReference>
<dbReference type="EMBL" id="JAKOGI010001602">
    <property type="protein sequence ID" value="KAJ8424794.1"/>
    <property type="molecule type" value="Genomic_DNA"/>
</dbReference>
<evidence type="ECO:0000313" key="1">
    <source>
        <dbReference type="EMBL" id="KAJ8424794.1"/>
    </source>
</evidence>
<gene>
    <name evidence="1" type="ORF">Cgig2_001808</name>
</gene>
<name>A0A9Q1GT58_9CARY</name>
<keyword evidence="2" id="KW-1185">Reference proteome</keyword>
<evidence type="ECO:0000313" key="2">
    <source>
        <dbReference type="Proteomes" id="UP001153076"/>
    </source>
</evidence>
<proteinExistence type="predicted"/>
<comment type="caution">
    <text evidence="1">The sequence shown here is derived from an EMBL/GenBank/DDBJ whole genome shotgun (WGS) entry which is preliminary data.</text>
</comment>
<dbReference type="InterPro" id="IPR040256">
    <property type="entry name" value="At4g02000-like"/>
</dbReference>
<accession>A0A9Q1GT58</accession>
<reference evidence="1" key="1">
    <citation type="submission" date="2022-04" db="EMBL/GenBank/DDBJ databases">
        <title>Carnegiea gigantea Genome sequencing and assembly v2.</title>
        <authorList>
            <person name="Copetti D."/>
            <person name="Sanderson M.J."/>
            <person name="Burquez A."/>
            <person name="Wojciechowski M.F."/>
        </authorList>
    </citation>
    <scope>NUCLEOTIDE SEQUENCE</scope>
    <source>
        <strain evidence="1">SGP5-SGP5p</strain>
        <tissue evidence="1">Aerial part</tissue>
    </source>
</reference>
<dbReference type="PANTHER" id="PTHR31286:SF180">
    <property type="entry name" value="OS10G0362600 PROTEIN"/>
    <property type="match status" value="1"/>
</dbReference>
<protein>
    <submittedName>
        <fullName evidence="1">Uncharacterized protein</fullName>
    </submittedName>
</protein>
<dbReference type="Proteomes" id="UP001153076">
    <property type="component" value="Unassembled WGS sequence"/>
</dbReference>
<organism evidence="1 2">
    <name type="scientific">Carnegiea gigantea</name>
    <dbReference type="NCBI Taxonomy" id="171969"/>
    <lineage>
        <taxon>Eukaryota</taxon>
        <taxon>Viridiplantae</taxon>
        <taxon>Streptophyta</taxon>
        <taxon>Embryophyta</taxon>
        <taxon>Tracheophyta</taxon>
        <taxon>Spermatophyta</taxon>
        <taxon>Magnoliopsida</taxon>
        <taxon>eudicotyledons</taxon>
        <taxon>Gunneridae</taxon>
        <taxon>Pentapetalae</taxon>
        <taxon>Caryophyllales</taxon>
        <taxon>Cactineae</taxon>
        <taxon>Cactaceae</taxon>
        <taxon>Cactoideae</taxon>
        <taxon>Echinocereeae</taxon>
        <taxon>Carnegiea</taxon>
    </lineage>
</organism>
<sequence length="274" mass="31214">MKHSTMLHPRKDLVYRLHPPGLEELDEWEHSVVGQFADTHHFSLEEVQEASQGFIAVCKKDHYFQFKCSDPQDRDALIQLESLAIRGGLLVLQQGPAEQPMSRWRFTDTTLWVQIHNVHPLYHNSTTAFGLAQLIGEPIDVGFHRGLELSKAFLQARGRADLTTPLTPSAYITDSNEVFWSPYENVFHLCKRCGKVDHRELTCTTPVPIAAMILDKKYATFELRQIPLVCSYRWHCFSNCIRALQNTPNYLTSTVDLLEPGSPDYGPVPVYGYG</sequence>
<dbReference type="AlphaFoldDB" id="A0A9Q1GT58"/>